<dbReference type="Gene3D" id="2.60.40.10">
    <property type="entry name" value="Immunoglobulins"/>
    <property type="match status" value="1"/>
</dbReference>
<dbReference type="InterPro" id="IPR029045">
    <property type="entry name" value="ClpP/crotonase-like_dom_sf"/>
</dbReference>
<sequence>MKQLSIIFVALMIVSCNFPTSKKGNLLNQELLTVSDSISQLMSKYHYNPKELKKGDYLVLEKKVKNLAKRVKTKEEFITGFNELWENGPFSHVSLSFSERKSSEMAEFVDTLRVGNQSVSLQWADKTAILTVNTMMGVDTKERIFKAYREIASNEAKSLIIDLRNNKGGTFAGVPLVSHVLTDSVDVGIFVSRKWWKNNTREPKLEDVKNLKSWQGWSLKTFWNDIQEKPLTRVQFTPMYPHFNGHVYVLTSDKSASAAEFAIDALAHEEMVTIIGQTTAGEMLSQKMYDLPYGFQLSLPIAEYYSIRIGKIEGKGVKPDISIDQSVAMDLAILLINDVKLEDALKKVQLKIDRADEQPLGKDEIYLLGNMNDWGKKWSITPCFEYKGKGVYEAKVTLKKGIYEFKIAPMNWNFDFGANPNQEKVVLEEKISLSKAKGSKNLTLEIENDLKLKFSLDVSNEKSATLYIVKN</sequence>
<dbReference type="Pfam" id="PF22058">
    <property type="entry name" value="X25_BaPul_like"/>
    <property type="match status" value="1"/>
</dbReference>
<reference evidence="2" key="2">
    <citation type="submission" date="2020-09" db="EMBL/GenBank/DDBJ databases">
        <authorList>
            <person name="Sun Q."/>
            <person name="Ohkuma M."/>
        </authorList>
    </citation>
    <scope>NUCLEOTIDE SEQUENCE</scope>
    <source>
        <strain evidence="2">JCM 12862</strain>
    </source>
</reference>
<organism evidence="2 3">
    <name type="scientific">Yeosuana aromativorans</name>
    <dbReference type="NCBI Taxonomy" id="288019"/>
    <lineage>
        <taxon>Bacteria</taxon>
        <taxon>Pseudomonadati</taxon>
        <taxon>Bacteroidota</taxon>
        <taxon>Flavobacteriia</taxon>
        <taxon>Flavobacteriales</taxon>
        <taxon>Flavobacteriaceae</taxon>
        <taxon>Yeosuana</taxon>
    </lineage>
</organism>
<evidence type="ECO:0000259" key="1">
    <source>
        <dbReference type="SMART" id="SM00245"/>
    </source>
</evidence>
<keyword evidence="3" id="KW-1185">Reference proteome</keyword>
<dbReference type="Proteomes" id="UP000612329">
    <property type="component" value="Unassembled WGS sequence"/>
</dbReference>
<evidence type="ECO:0000313" key="2">
    <source>
        <dbReference type="EMBL" id="GGK31655.1"/>
    </source>
</evidence>
<dbReference type="GO" id="GO:0030288">
    <property type="term" value="C:outer membrane-bounded periplasmic space"/>
    <property type="evidence" value="ECO:0007669"/>
    <property type="project" value="TreeGrafter"/>
</dbReference>
<dbReference type="InterPro" id="IPR054409">
    <property type="entry name" value="X25_BaPul-like"/>
</dbReference>
<accession>A0A8J3FK49</accession>
<reference evidence="2" key="1">
    <citation type="journal article" date="2014" name="Int. J. Syst. Evol. Microbiol.">
        <title>Complete genome sequence of Corynebacterium casei LMG S-19264T (=DSM 44701T), isolated from a smear-ripened cheese.</title>
        <authorList>
            <consortium name="US DOE Joint Genome Institute (JGI-PGF)"/>
            <person name="Walter F."/>
            <person name="Albersmeier A."/>
            <person name="Kalinowski J."/>
            <person name="Ruckert C."/>
        </authorList>
    </citation>
    <scope>NUCLEOTIDE SEQUENCE</scope>
    <source>
        <strain evidence="2">JCM 12862</strain>
    </source>
</reference>
<dbReference type="SMART" id="SM00245">
    <property type="entry name" value="TSPc"/>
    <property type="match status" value="1"/>
</dbReference>
<dbReference type="GO" id="GO:0008236">
    <property type="term" value="F:serine-type peptidase activity"/>
    <property type="evidence" value="ECO:0007669"/>
    <property type="project" value="InterPro"/>
</dbReference>
<dbReference type="Pfam" id="PF03572">
    <property type="entry name" value="Peptidase_S41"/>
    <property type="match status" value="1"/>
</dbReference>
<comment type="caution">
    <text evidence="2">The sequence shown here is derived from an EMBL/GenBank/DDBJ whole genome shotgun (WGS) entry which is preliminary data.</text>
</comment>
<dbReference type="Gene3D" id="3.90.226.10">
    <property type="entry name" value="2-enoyl-CoA Hydratase, Chain A, domain 1"/>
    <property type="match status" value="1"/>
</dbReference>
<dbReference type="AlphaFoldDB" id="A0A8J3FK49"/>
<dbReference type="GO" id="GO:0004175">
    <property type="term" value="F:endopeptidase activity"/>
    <property type="evidence" value="ECO:0007669"/>
    <property type="project" value="TreeGrafter"/>
</dbReference>
<name>A0A8J3FK49_9FLAO</name>
<dbReference type="GO" id="GO:0007165">
    <property type="term" value="P:signal transduction"/>
    <property type="evidence" value="ECO:0007669"/>
    <property type="project" value="TreeGrafter"/>
</dbReference>
<dbReference type="CDD" id="cd06567">
    <property type="entry name" value="Peptidase_S41"/>
    <property type="match status" value="1"/>
</dbReference>
<dbReference type="InterPro" id="IPR013783">
    <property type="entry name" value="Ig-like_fold"/>
</dbReference>
<gene>
    <name evidence="2" type="ORF">GCM10007962_27570</name>
</gene>
<dbReference type="EMBL" id="BMNR01000007">
    <property type="protein sequence ID" value="GGK31655.1"/>
    <property type="molecule type" value="Genomic_DNA"/>
</dbReference>
<protein>
    <recommendedName>
        <fullName evidence="1">Tail specific protease domain-containing protein</fullName>
    </recommendedName>
</protein>
<dbReference type="PROSITE" id="PS51257">
    <property type="entry name" value="PROKAR_LIPOPROTEIN"/>
    <property type="match status" value="1"/>
</dbReference>
<feature type="domain" description="Tail specific protease" evidence="1">
    <location>
        <begin position="101"/>
        <end position="324"/>
    </location>
</feature>
<dbReference type="RefSeq" id="WP_188654188.1">
    <property type="nucleotide sequence ID" value="NZ_BMNR01000007.1"/>
</dbReference>
<evidence type="ECO:0000313" key="3">
    <source>
        <dbReference type="Proteomes" id="UP000612329"/>
    </source>
</evidence>
<dbReference type="PANTHER" id="PTHR32060">
    <property type="entry name" value="TAIL-SPECIFIC PROTEASE"/>
    <property type="match status" value="1"/>
</dbReference>
<dbReference type="InterPro" id="IPR005151">
    <property type="entry name" value="Tail-specific_protease"/>
</dbReference>
<dbReference type="PANTHER" id="PTHR32060:SF30">
    <property type="entry name" value="CARBOXY-TERMINAL PROCESSING PROTEASE CTPA"/>
    <property type="match status" value="1"/>
</dbReference>
<dbReference type="GO" id="GO:0006508">
    <property type="term" value="P:proteolysis"/>
    <property type="evidence" value="ECO:0007669"/>
    <property type="project" value="InterPro"/>
</dbReference>
<dbReference type="SUPFAM" id="SSF52096">
    <property type="entry name" value="ClpP/crotonase"/>
    <property type="match status" value="1"/>
</dbReference>
<proteinExistence type="predicted"/>